<dbReference type="AlphaFoldDB" id="A0A0A9AAE4"/>
<sequence length="56" mass="6459">MIICVLKCLMVFFAGAFDGDLQQNVHFDGSLKLLGMKVKHLRRPLWDVHCSFRPLL</sequence>
<evidence type="ECO:0000256" key="1">
    <source>
        <dbReference type="SAM" id="SignalP"/>
    </source>
</evidence>
<keyword evidence="1" id="KW-0732">Signal</keyword>
<feature type="chain" id="PRO_5002045372" evidence="1">
    <location>
        <begin position="17"/>
        <end position="56"/>
    </location>
</feature>
<dbReference type="EMBL" id="GBRH01251920">
    <property type="protein sequence ID" value="JAD45975.1"/>
    <property type="molecule type" value="Transcribed_RNA"/>
</dbReference>
<feature type="signal peptide" evidence="1">
    <location>
        <begin position="1"/>
        <end position="16"/>
    </location>
</feature>
<organism evidence="2">
    <name type="scientific">Arundo donax</name>
    <name type="common">Giant reed</name>
    <name type="synonym">Donax arundinaceus</name>
    <dbReference type="NCBI Taxonomy" id="35708"/>
    <lineage>
        <taxon>Eukaryota</taxon>
        <taxon>Viridiplantae</taxon>
        <taxon>Streptophyta</taxon>
        <taxon>Embryophyta</taxon>
        <taxon>Tracheophyta</taxon>
        <taxon>Spermatophyta</taxon>
        <taxon>Magnoliopsida</taxon>
        <taxon>Liliopsida</taxon>
        <taxon>Poales</taxon>
        <taxon>Poaceae</taxon>
        <taxon>PACMAD clade</taxon>
        <taxon>Arundinoideae</taxon>
        <taxon>Arundineae</taxon>
        <taxon>Arundo</taxon>
    </lineage>
</organism>
<evidence type="ECO:0000313" key="2">
    <source>
        <dbReference type="EMBL" id="JAD45975.1"/>
    </source>
</evidence>
<accession>A0A0A9AAE4</accession>
<name>A0A0A9AAE4_ARUDO</name>
<protein>
    <submittedName>
        <fullName evidence="2">Uncharacterized protein</fullName>
    </submittedName>
</protein>
<reference evidence="2" key="1">
    <citation type="submission" date="2014-09" db="EMBL/GenBank/DDBJ databases">
        <authorList>
            <person name="Magalhaes I.L.F."/>
            <person name="Oliveira U."/>
            <person name="Santos F.R."/>
            <person name="Vidigal T.H.D.A."/>
            <person name="Brescovit A.D."/>
            <person name="Santos A.J."/>
        </authorList>
    </citation>
    <scope>NUCLEOTIDE SEQUENCE</scope>
    <source>
        <tissue evidence="2">Shoot tissue taken approximately 20 cm above the soil surface</tissue>
    </source>
</reference>
<proteinExistence type="predicted"/>
<reference evidence="2" key="2">
    <citation type="journal article" date="2015" name="Data Brief">
        <title>Shoot transcriptome of the giant reed, Arundo donax.</title>
        <authorList>
            <person name="Barrero R.A."/>
            <person name="Guerrero F.D."/>
            <person name="Moolhuijzen P."/>
            <person name="Goolsby J.A."/>
            <person name="Tidwell J."/>
            <person name="Bellgard S.E."/>
            <person name="Bellgard M.I."/>
        </authorList>
    </citation>
    <scope>NUCLEOTIDE SEQUENCE</scope>
    <source>
        <tissue evidence="2">Shoot tissue taken approximately 20 cm above the soil surface</tissue>
    </source>
</reference>